<feature type="non-terminal residue" evidence="9">
    <location>
        <position position="1"/>
    </location>
</feature>
<accession>A0AAV2Q9L2</accession>
<gene>
    <name evidence="9" type="ORF">MNOR_LOCUS10251</name>
</gene>
<sequence>VAPIEQSIQTYKYIPLHSDYEIRLNFSSNPPNTTEWFYQTNFMKMHSLIQIPSDNGKFSTSLIDLGNGNYQALLRIAGIKKEDIQTKFKLHVANELGQADYKVILFMADMSIDRFSGPYESVWNSQQCEYLVWYHGESISQCKSVCLEWSVCTALNYKVGPNTECILWKCPLPAPSPKSRRSTYKGYSLIPLSPTEVVVFPHEVTGNAGELQEVECRVMTAKGAANISWILNDSDITSDAHEEIRPNNPDDSFVTLSTLHHVLKPVDNGQKLGCVVSHHTFAEPEITTVTITVFFSPIEQKVHTFKQIPLHSDYEVRLNFSSNPQPNIIEWFYGANFLAMPNLIQIPSDNGKITTSIIDHRNGKYQALLRIAGLTKEDFKLKFKLHAANELGETEFRVILFMDDNSLEWSPLVNGCILGYNNLVLDVNNSLEECKARCQ</sequence>
<evidence type="ECO:0000256" key="6">
    <source>
        <dbReference type="ARBA" id="ARBA00023157"/>
    </source>
</evidence>
<dbReference type="GO" id="GO:0016020">
    <property type="term" value="C:membrane"/>
    <property type="evidence" value="ECO:0007669"/>
    <property type="project" value="UniProtKB-SubCell"/>
</dbReference>
<evidence type="ECO:0000256" key="5">
    <source>
        <dbReference type="ARBA" id="ARBA00023136"/>
    </source>
</evidence>
<dbReference type="PANTHER" id="PTHR23277:SF108">
    <property type="entry name" value="FASCICLIN-3"/>
    <property type="match status" value="1"/>
</dbReference>
<dbReference type="InterPro" id="IPR051427">
    <property type="entry name" value="Nectin/Nectin-like"/>
</dbReference>
<feature type="domain" description="Ig-like" evidence="8">
    <location>
        <begin position="194"/>
        <end position="290"/>
    </location>
</feature>
<organism evidence="9 10">
    <name type="scientific">Meganyctiphanes norvegica</name>
    <name type="common">Northern krill</name>
    <name type="synonym">Thysanopoda norvegica</name>
    <dbReference type="NCBI Taxonomy" id="48144"/>
    <lineage>
        <taxon>Eukaryota</taxon>
        <taxon>Metazoa</taxon>
        <taxon>Ecdysozoa</taxon>
        <taxon>Arthropoda</taxon>
        <taxon>Crustacea</taxon>
        <taxon>Multicrustacea</taxon>
        <taxon>Malacostraca</taxon>
        <taxon>Eumalacostraca</taxon>
        <taxon>Eucarida</taxon>
        <taxon>Euphausiacea</taxon>
        <taxon>Euphausiidae</taxon>
        <taxon>Meganyctiphanes</taxon>
    </lineage>
</organism>
<evidence type="ECO:0000256" key="1">
    <source>
        <dbReference type="ARBA" id="ARBA00004370"/>
    </source>
</evidence>
<reference evidence="9 10" key="1">
    <citation type="submission" date="2024-05" db="EMBL/GenBank/DDBJ databases">
        <authorList>
            <person name="Wallberg A."/>
        </authorList>
    </citation>
    <scope>NUCLEOTIDE SEQUENCE [LARGE SCALE GENOMIC DNA]</scope>
</reference>
<dbReference type="Gene3D" id="2.60.40.10">
    <property type="entry name" value="Immunoglobulins"/>
    <property type="match status" value="2"/>
</dbReference>
<dbReference type="PROSITE" id="PS50835">
    <property type="entry name" value="IG_LIKE"/>
    <property type="match status" value="1"/>
</dbReference>
<evidence type="ECO:0000256" key="4">
    <source>
        <dbReference type="ARBA" id="ARBA00022889"/>
    </source>
</evidence>
<feature type="non-terminal residue" evidence="9">
    <location>
        <position position="439"/>
    </location>
</feature>
<evidence type="ECO:0000313" key="9">
    <source>
        <dbReference type="EMBL" id="CAL4076800.1"/>
    </source>
</evidence>
<dbReference type="InterPro" id="IPR013783">
    <property type="entry name" value="Ig-like_fold"/>
</dbReference>
<keyword evidence="10" id="KW-1185">Reference proteome</keyword>
<evidence type="ECO:0000259" key="8">
    <source>
        <dbReference type="PROSITE" id="PS50835"/>
    </source>
</evidence>
<dbReference type="Proteomes" id="UP001497623">
    <property type="component" value="Unassembled WGS sequence"/>
</dbReference>
<keyword evidence="5" id="KW-0472">Membrane</keyword>
<name>A0AAV2Q9L2_MEGNR</name>
<dbReference type="PANTHER" id="PTHR23277">
    <property type="entry name" value="NECTIN-RELATED"/>
    <property type="match status" value="1"/>
</dbReference>
<evidence type="ECO:0000256" key="3">
    <source>
        <dbReference type="ARBA" id="ARBA00022737"/>
    </source>
</evidence>
<evidence type="ECO:0000256" key="2">
    <source>
        <dbReference type="ARBA" id="ARBA00022729"/>
    </source>
</evidence>
<evidence type="ECO:0000313" key="10">
    <source>
        <dbReference type="Proteomes" id="UP001497623"/>
    </source>
</evidence>
<protein>
    <recommendedName>
        <fullName evidence="8">Ig-like domain-containing protein</fullName>
    </recommendedName>
</protein>
<comment type="caution">
    <text evidence="9">The sequence shown here is derived from an EMBL/GenBank/DDBJ whole genome shotgun (WGS) entry which is preliminary data.</text>
</comment>
<dbReference type="InterPro" id="IPR007110">
    <property type="entry name" value="Ig-like_dom"/>
</dbReference>
<evidence type="ECO:0000256" key="7">
    <source>
        <dbReference type="ARBA" id="ARBA00023180"/>
    </source>
</evidence>
<dbReference type="Pfam" id="PF08205">
    <property type="entry name" value="C2-set_2"/>
    <property type="match status" value="1"/>
</dbReference>
<dbReference type="InterPro" id="IPR013162">
    <property type="entry name" value="CD80_C2-set"/>
</dbReference>
<keyword evidence="4" id="KW-0130">Cell adhesion</keyword>
<dbReference type="GO" id="GO:0005912">
    <property type="term" value="C:adherens junction"/>
    <property type="evidence" value="ECO:0007669"/>
    <property type="project" value="TreeGrafter"/>
</dbReference>
<keyword evidence="3" id="KW-0677">Repeat</keyword>
<dbReference type="SUPFAM" id="SSF48726">
    <property type="entry name" value="Immunoglobulin"/>
    <property type="match status" value="1"/>
</dbReference>
<dbReference type="GO" id="GO:0007157">
    <property type="term" value="P:heterophilic cell-cell adhesion via plasma membrane cell adhesion molecules"/>
    <property type="evidence" value="ECO:0007669"/>
    <property type="project" value="TreeGrafter"/>
</dbReference>
<dbReference type="AlphaFoldDB" id="A0AAV2Q9L2"/>
<keyword evidence="2" id="KW-0732">Signal</keyword>
<keyword evidence="7" id="KW-0325">Glycoprotein</keyword>
<dbReference type="EMBL" id="CAXKWB010005119">
    <property type="protein sequence ID" value="CAL4076800.1"/>
    <property type="molecule type" value="Genomic_DNA"/>
</dbReference>
<proteinExistence type="predicted"/>
<keyword evidence="6" id="KW-1015">Disulfide bond</keyword>
<dbReference type="InterPro" id="IPR036179">
    <property type="entry name" value="Ig-like_dom_sf"/>
</dbReference>
<comment type="subcellular location">
    <subcellularLocation>
        <location evidence="1">Membrane</location>
    </subcellularLocation>
</comment>
<dbReference type="GO" id="GO:0007156">
    <property type="term" value="P:homophilic cell adhesion via plasma membrane adhesion molecules"/>
    <property type="evidence" value="ECO:0007669"/>
    <property type="project" value="TreeGrafter"/>
</dbReference>